<keyword evidence="15" id="KW-1185">Reference proteome</keyword>
<proteinExistence type="inferred from homology"/>
<comment type="similarity">
    <text evidence="3 12">Belongs to the UMP kinase family.</text>
</comment>
<evidence type="ECO:0000313" key="14">
    <source>
        <dbReference type="EMBL" id="NBD25535.1"/>
    </source>
</evidence>
<dbReference type="SUPFAM" id="SSF53633">
    <property type="entry name" value="Carbamate kinase-like"/>
    <property type="match status" value="1"/>
</dbReference>
<dbReference type="InterPro" id="IPR011817">
    <property type="entry name" value="Uridylate_kinase"/>
</dbReference>
<organism evidence="14 15">
    <name type="scientific">Paenibacillus glycinis</name>
    <dbReference type="NCBI Taxonomy" id="2697035"/>
    <lineage>
        <taxon>Bacteria</taxon>
        <taxon>Bacillati</taxon>
        <taxon>Bacillota</taxon>
        <taxon>Bacilli</taxon>
        <taxon>Bacillales</taxon>
        <taxon>Paenibacillaceae</taxon>
        <taxon>Paenibacillus</taxon>
    </lineage>
</organism>
<comment type="catalytic activity">
    <reaction evidence="11 12">
        <text>UMP + ATP = UDP + ADP</text>
        <dbReference type="Rhea" id="RHEA:24400"/>
        <dbReference type="ChEBI" id="CHEBI:30616"/>
        <dbReference type="ChEBI" id="CHEBI:57865"/>
        <dbReference type="ChEBI" id="CHEBI:58223"/>
        <dbReference type="ChEBI" id="CHEBI:456216"/>
        <dbReference type="EC" id="2.7.4.22"/>
    </reaction>
</comment>
<dbReference type="PANTHER" id="PTHR42833">
    <property type="entry name" value="URIDYLATE KINASE"/>
    <property type="match status" value="1"/>
</dbReference>
<dbReference type="Pfam" id="PF00696">
    <property type="entry name" value="AA_kinase"/>
    <property type="match status" value="1"/>
</dbReference>
<comment type="function">
    <text evidence="12">Catalyzes the reversible phosphorylation of UMP to UDP.</text>
</comment>
<evidence type="ECO:0000256" key="5">
    <source>
        <dbReference type="ARBA" id="ARBA00022533"/>
    </source>
</evidence>
<feature type="region of interest" description="Involved in allosteric activation by GTP" evidence="12">
    <location>
        <begin position="18"/>
        <end position="23"/>
    </location>
</feature>
<evidence type="ECO:0000313" key="15">
    <source>
        <dbReference type="Proteomes" id="UP000665561"/>
    </source>
</evidence>
<feature type="binding site" evidence="12">
    <location>
        <position position="168"/>
    </location>
    <ligand>
        <name>ATP</name>
        <dbReference type="ChEBI" id="CHEBI:30616"/>
    </ligand>
</feature>
<protein>
    <recommendedName>
        <fullName evidence="12">Uridylate kinase</fullName>
        <shortName evidence="12">UK</shortName>
        <ecNumber evidence="12">2.7.4.22</ecNumber>
    </recommendedName>
    <alternativeName>
        <fullName evidence="12">Uridine monophosphate kinase</fullName>
        <shortName evidence="12">UMP kinase</shortName>
        <shortName evidence="12">UMPK</shortName>
    </alternativeName>
</protein>
<evidence type="ECO:0000256" key="1">
    <source>
        <dbReference type="ARBA" id="ARBA00004496"/>
    </source>
</evidence>
<feature type="binding site" evidence="12">
    <location>
        <position position="53"/>
    </location>
    <ligand>
        <name>ATP</name>
        <dbReference type="ChEBI" id="CHEBI:30616"/>
    </ligand>
</feature>
<evidence type="ECO:0000256" key="12">
    <source>
        <dbReference type="HAMAP-Rule" id="MF_01220"/>
    </source>
</evidence>
<evidence type="ECO:0000256" key="10">
    <source>
        <dbReference type="ARBA" id="ARBA00022975"/>
    </source>
</evidence>
<dbReference type="RefSeq" id="WP_161744335.1">
    <property type="nucleotide sequence ID" value="NZ_JAAAMV010000012.1"/>
</dbReference>
<keyword evidence="4 12" id="KW-0963">Cytoplasm</keyword>
<gene>
    <name evidence="12 14" type="primary">pyrH</name>
    <name evidence="14" type="ORF">GT019_16765</name>
</gene>
<comment type="caution">
    <text evidence="14">The sequence shown here is derived from an EMBL/GenBank/DDBJ whole genome shotgun (WGS) entry which is preliminary data.</text>
</comment>
<sequence>MLKYKRVLVKLSGGAMGGERGNGFDNVRLLHIVDEIISIVELGIEVSIILGGGNIFRGYNAATWGIDRIEADNLGTLATVMNSLMLRGVIKSKTNREVRVMSAIPISKLAEDYIQLRAIHHLEKGYIVIFAGGNGQPYVTTDYPSVQRALEVNSDAILVAKNGVDGVYDKDPKLVTTVRKFVSINHNEVISKNLKVIDQAAIILARDHNIPIHVFNFEHSGVMKAICEGHSHGTFIHRDVITKYEGI</sequence>
<keyword evidence="5 12" id="KW-0021">Allosteric enzyme</keyword>
<dbReference type="Proteomes" id="UP000665561">
    <property type="component" value="Unassembled WGS sequence"/>
</dbReference>
<name>A0ABW9XS95_9BACL</name>
<evidence type="ECO:0000256" key="11">
    <source>
        <dbReference type="ARBA" id="ARBA00047767"/>
    </source>
</evidence>
<comment type="subunit">
    <text evidence="12">Homohexamer.</text>
</comment>
<feature type="binding site" evidence="12">
    <location>
        <position position="52"/>
    </location>
    <ligand>
        <name>UMP</name>
        <dbReference type="ChEBI" id="CHEBI:57865"/>
    </ligand>
</feature>
<feature type="binding site" evidence="12">
    <location>
        <position position="72"/>
    </location>
    <ligand>
        <name>UMP</name>
        <dbReference type="ChEBI" id="CHEBI:57865"/>
    </ligand>
</feature>
<feature type="binding site" evidence="12">
    <location>
        <begin position="10"/>
        <end position="13"/>
    </location>
    <ligand>
        <name>ATP</name>
        <dbReference type="ChEBI" id="CHEBI:30616"/>
    </ligand>
</feature>
<keyword evidence="8 12" id="KW-0418">Kinase</keyword>
<comment type="subcellular location">
    <subcellularLocation>
        <location evidence="1 12">Cytoplasm</location>
    </subcellularLocation>
</comment>
<feature type="domain" description="Aspartate/glutamate/uridylate kinase" evidence="13">
    <location>
        <begin position="5"/>
        <end position="216"/>
    </location>
</feature>
<comment type="pathway">
    <text evidence="2 12">Pyrimidine metabolism; CTP biosynthesis via de novo pathway; UDP from UMP (UMPK route): step 1/1.</text>
</comment>
<dbReference type="HAMAP" id="MF_01220_B">
    <property type="entry name" value="PyrH_B"/>
    <property type="match status" value="1"/>
</dbReference>
<keyword evidence="9 12" id="KW-0067">ATP-binding</keyword>
<evidence type="ECO:0000256" key="3">
    <source>
        <dbReference type="ARBA" id="ARBA00007614"/>
    </source>
</evidence>
<dbReference type="CDD" id="cd04254">
    <property type="entry name" value="AAK_UMPK-PyrH-Ec"/>
    <property type="match status" value="1"/>
</dbReference>
<accession>A0ABW9XS95</accession>
<feature type="binding site" evidence="12">
    <location>
        <begin position="134"/>
        <end position="141"/>
    </location>
    <ligand>
        <name>UMP</name>
        <dbReference type="ChEBI" id="CHEBI:57865"/>
    </ligand>
</feature>
<dbReference type="InterPro" id="IPR036393">
    <property type="entry name" value="AceGlu_kinase-like_sf"/>
</dbReference>
<dbReference type="EMBL" id="JAAAMV010000012">
    <property type="protein sequence ID" value="NBD25535.1"/>
    <property type="molecule type" value="Genomic_DNA"/>
</dbReference>
<dbReference type="InterPro" id="IPR015963">
    <property type="entry name" value="Uridylate_kinase_bac"/>
</dbReference>
<dbReference type="InterPro" id="IPR001048">
    <property type="entry name" value="Asp/Glu/Uridylate_kinase"/>
</dbReference>
<evidence type="ECO:0000256" key="6">
    <source>
        <dbReference type="ARBA" id="ARBA00022679"/>
    </source>
</evidence>
<comment type="activity regulation">
    <text evidence="12">Allosterically activated by GTP. Inhibited by UTP.</text>
</comment>
<keyword evidence="7 12" id="KW-0547">Nucleotide-binding</keyword>
<evidence type="ECO:0000256" key="9">
    <source>
        <dbReference type="ARBA" id="ARBA00022840"/>
    </source>
</evidence>
<evidence type="ECO:0000256" key="7">
    <source>
        <dbReference type="ARBA" id="ARBA00022741"/>
    </source>
</evidence>
<evidence type="ECO:0000259" key="13">
    <source>
        <dbReference type="Pfam" id="PF00696"/>
    </source>
</evidence>
<dbReference type="PIRSF" id="PIRSF005650">
    <property type="entry name" value="Uridylate_kin"/>
    <property type="match status" value="1"/>
</dbReference>
<evidence type="ECO:0000256" key="2">
    <source>
        <dbReference type="ARBA" id="ARBA00004791"/>
    </source>
</evidence>
<dbReference type="Gene3D" id="3.40.1160.10">
    <property type="entry name" value="Acetylglutamate kinase-like"/>
    <property type="match status" value="1"/>
</dbReference>
<feature type="binding site" evidence="12">
    <location>
        <position position="171"/>
    </location>
    <ligand>
        <name>ATP</name>
        <dbReference type="ChEBI" id="CHEBI:30616"/>
    </ligand>
</feature>
<keyword evidence="6 12" id="KW-0808">Transferase</keyword>
<keyword evidence="10 12" id="KW-0665">Pyrimidine biosynthesis</keyword>
<evidence type="ECO:0000256" key="4">
    <source>
        <dbReference type="ARBA" id="ARBA00022490"/>
    </source>
</evidence>
<dbReference type="PANTHER" id="PTHR42833:SF4">
    <property type="entry name" value="URIDYLATE KINASE PUMPKIN, CHLOROPLASTIC"/>
    <property type="match status" value="1"/>
</dbReference>
<dbReference type="GO" id="GO:0033862">
    <property type="term" value="F:UMP kinase activity"/>
    <property type="evidence" value="ECO:0007669"/>
    <property type="project" value="UniProtKB-EC"/>
</dbReference>
<reference evidence="14 15" key="1">
    <citation type="submission" date="2020-01" db="EMBL/GenBank/DDBJ databases">
        <title>Paenibacillus soybeanensis sp. nov. isolated from the nodules of soybean (Glycine max(L.) Merr).</title>
        <authorList>
            <person name="Wang H."/>
        </authorList>
    </citation>
    <scope>NUCLEOTIDE SEQUENCE [LARGE SCALE GENOMIC DNA]</scope>
    <source>
        <strain evidence="14 15">T1</strain>
    </source>
</reference>
<evidence type="ECO:0000256" key="8">
    <source>
        <dbReference type="ARBA" id="ARBA00022777"/>
    </source>
</evidence>
<comment type="caution">
    <text evidence="12">Lacks conserved residue(s) required for the propagation of feature annotation.</text>
</comment>
<dbReference type="EC" id="2.7.4.22" evidence="12"/>
<feature type="binding site" evidence="12">
    <location>
        <position position="162"/>
    </location>
    <ligand>
        <name>ATP</name>
        <dbReference type="ChEBI" id="CHEBI:30616"/>
    </ligand>
</feature>
<dbReference type="NCBIfam" id="TIGR02075">
    <property type="entry name" value="pyrH_bact"/>
    <property type="match status" value="1"/>
</dbReference>
<feature type="binding site" evidence="12">
    <location>
        <position position="57"/>
    </location>
    <ligand>
        <name>ATP</name>
        <dbReference type="ChEBI" id="CHEBI:30616"/>
    </ligand>
</feature>